<accession>A0A0E9QI20</accession>
<dbReference type="EMBL" id="GBXM01092587">
    <property type="protein sequence ID" value="JAH15990.1"/>
    <property type="molecule type" value="Transcribed_RNA"/>
</dbReference>
<organism evidence="2">
    <name type="scientific">Anguilla anguilla</name>
    <name type="common">European freshwater eel</name>
    <name type="synonym">Muraena anguilla</name>
    <dbReference type="NCBI Taxonomy" id="7936"/>
    <lineage>
        <taxon>Eukaryota</taxon>
        <taxon>Metazoa</taxon>
        <taxon>Chordata</taxon>
        <taxon>Craniata</taxon>
        <taxon>Vertebrata</taxon>
        <taxon>Euteleostomi</taxon>
        <taxon>Actinopterygii</taxon>
        <taxon>Neopterygii</taxon>
        <taxon>Teleostei</taxon>
        <taxon>Anguilliformes</taxon>
        <taxon>Anguillidae</taxon>
        <taxon>Anguilla</taxon>
    </lineage>
</organism>
<sequence length="42" mass="5196">MHRAEIFLYRKVFYALYMQYWMHTGVPFLIFRFSICIIVSFG</sequence>
<keyword evidence="1" id="KW-1133">Transmembrane helix</keyword>
<protein>
    <submittedName>
        <fullName evidence="2">Uncharacterized protein</fullName>
    </submittedName>
</protein>
<reference evidence="2" key="2">
    <citation type="journal article" date="2015" name="Fish Shellfish Immunol.">
        <title>Early steps in the European eel (Anguilla anguilla)-Vibrio vulnificus interaction in the gills: Role of the RtxA13 toxin.</title>
        <authorList>
            <person name="Callol A."/>
            <person name="Pajuelo D."/>
            <person name="Ebbesson L."/>
            <person name="Teles M."/>
            <person name="MacKenzie S."/>
            <person name="Amaro C."/>
        </authorList>
    </citation>
    <scope>NUCLEOTIDE SEQUENCE</scope>
</reference>
<keyword evidence="1" id="KW-0812">Transmembrane</keyword>
<evidence type="ECO:0000256" key="1">
    <source>
        <dbReference type="SAM" id="Phobius"/>
    </source>
</evidence>
<keyword evidence="1" id="KW-0472">Membrane</keyword>
<name>A0A0E9QI20_ANGAN</name>
<dbReference type="AlphaFoldDB" id="A0A0E9QI20"/>
<feature type="transmembrane region" description="Helical" evidence="1">
    <location>
        <begin position="20"/>
        <end position="41"/>
    </location>
</feature>
<evidence type="ECO:0000313" key="2">
    <source>
        <dbReference type="EMBL" id="JAH15990.1"/>
    </source>
</evidence>
<reference evidence="2" key="1">
    <citation type="submission" date="2014-11" db="EMBL/GenBank/DDBJ databases">
        <authorList>
            <person name="Amaro Gonzalez C."/>
        </authorList>
    </citation>
    <scope>NUCLEOTIDE SEQUENCE</scope>
</reference>
<proteinExistence type="predicted"/>